<dbReference type="PANTHER" id="PTHR24120:SF4">
    <property type="entry name" value="GH07239P"/>
    <property type="match status" value="1"/>
</dbReference>
<dbReference type="SMART" id="SM00248">
    <property type="entry name" value="ANK"/>
    <property type="match status" value="22"/>
</dbReference>
<feature type="repeat" description="ANK" evidence="1">
    <location>
        <begin position="164"/>
        <end position="185"/>
    </location>
</feature>
<accession>A0A4Z1T7S4</accession>
<evidence type="ECO:0000313" key="3">
    <source>
        <dbReference type="EMBL" id="TNJ30143.1"/>
    </source>
</evidence>
<dbReference type="InterPro" id="IPR036770">
    <property type="entry name" value="Ankyrin_rpt-contain_sf"/>
</dbReference>
<comment type="caution">
    <text evidence="3">The sequence shown here is derived from an EMBL/GenBank/DDBJ whole genome shotgun (WGS) entry which is preliminary data.</text>
</comment>
<gene>
    <name evidence="3" type="ORF">GMRT_14318</name>
</gene>
<dbReference type="AlphaFoldDB" id="A0A4Z1T7S4"/>
<organism evidence="3 4">
    <name type="scientific">Giardia muris</name>
    <dbReference type="NCBI Taxonomy" id="5742"/>
    <lineage>
        <taxon>Eukaryota</taxon>
        <taxon>Metamonada</taxon>
        <taxon>Diplomonadida</taxon>
        <taxon>Hexamitidae</taxon>
        <taxon>Giardiinae</taxon>
        <taxon>Giardia</taxon>
    </lineage>
</organism>
<dbReference type="PANTHER" id="PTHR24120">
    <property type="entry name" value="GH07239P"/>
    <property type="match status" value="1"/>
</dbReference>
<dbReference type="VEuPathDB" id="GiardiaDB:GMRT_14318"/>
<dbReference type="Gene3D" id="1.25.40.20">
    <property type="entry name" value="Ankyrin repeat-containing domain"/>
    <property type="match status" value="7"/>
</dbReference>
<feature type="coiled-coil region" evidence="2">
    <location>
        <begin position="1013"/>
        <end position="1111"/>
    </location>
</feature>
<dbReference type="InterPro" id="IPR002110">
    <property type="entry name" value="Ankyrin_rpt"/>
</dbReference>
<evidence type="ECO:0000256" key="2">
    <source>
        <dbReference type="SAM" id="Coils"/>
    </source>
</evidence>
<keyword evidence="4" id="KW-1185">Reference proteome</keyword>
<protein>
    <submittedName>
        <fullName evidence="3">Ankyrin repeat protein 1</fullName>
    </submittedName>
</protein>
<dbReference type="Pfam" id="PF12796">
    <property type="entry name" value="Ank_2"/>
    <property type="match status" value="7"/>
</dbReference>
<keyword evidence="1" id="KW-0040">ANK repeat</keyword>
<sequence length="1190" mass="132070">MATSRSATTAAATLSLMRHAPCTGSNLGSYMTSSLAMPLSGLTLLTASLKVRLNKCVLDIPHFIVLLQRKEMGLKELIQAANDNDIEVVSANLDFAGEKDPVGWTALMYAARNGHAQCVTCLVNREKGMQNEEGATALMIAAQFGNGDCVKILLSHELDIKDLSGFTPLMYAVQGGSEECVELLLCQAGQHSSGLVEDLRYYFPGTTALMLAASRGKTKLVRLLKNYEIGLRDSNGHSAYWHATYNAISANRELLSNGHPHICRLLNDENDHSAPLARKTPPSIRPTALMTAALKGDLQACREVMGQARGQDKNGMTAMMFASEFGYVEIVTLLRDKEAKMKNKGGATARMLAARHGHEEIVHLLDDSEKDMRDVGDWSACDYALVGNQLTLARQLMAEYDYNRGSRVTFLMVAARMGNIQVLSEFRENWKNKRDANGMTALMYAAEGGSVACARELIDETGTATKRDECTSLMIAARNGSTEIVELLMTREKGKQDSKHRTALMYAAQAGSVGCVRLLSGEEKGSADDDGYTALMHAVIADQVDCALILKDEYNYRNRAGRNVFDIGIAERHFDVIKALYAAIGGKNWYEVAYEMGDYDYIRQILINDVPEANDSYTILMLSTLTDNSWLFQRSMTPEQLTKKTSDGRTALVLAAMHNKTQFMTPLTLECNLHDKNRKTALMYAAERGNAECMAYIKEAEILREDVNGKTALMYAAENGHAKCVRELLNVAGRGLKRRLDDADVGATALMIAAKNGHVDCVKVLIEKELGLKDKAGATAAMYAARNGHVGCVILLSEELHYALEDEWNGYPRGASCLMIAAKRGDRDMVGVLLPKEHDMRDYLGNAADHYAKMHKEVYDLIRNYTKDEDDEFVTFPTLLIYYASIGDVQNVRANIGDSGRVTSDGKTALMYAAAKGHVPVVRILAEKECGKQDKAGWTALMYAAKYAHPGCVRQLLREADLRTLAGETALDILEEDESSSNPGKKLECLHIIDNVMAREEALPCIEPNIYQAKQEEERLKMSIENVKRMLAERRAKDVKCMTDYETDRKRLENEIEKLNASTEDAEKRSRSLNEEIQDMEERNVKLEDRLKELVDEIRALESENNDTEADIMRVSSWCNDFICRSCPPDSQGFVSVLFPKCNHMCICRRCHDQRGKSGVCPKCNVESEAAIEVITGLEREVKKVYDNDG</sequence>
<evidence type="ECO:0000256" key="1">
    <source>
        <dbReference type="PROSITE-ProRule" id="PRU00023"/>
    </source>
</evidence>
<dbReference type="PROSITE" id="PS50297">
    <property type="entry name" value="ANK_REP_REGION"/>
    <property type="match status" value="5"/>
</dbReference>
<proteinExistence type="predicted"/>
<keyword evidence="2" id="KW-0175">Coiled coil</keyword>
<dbReference type="Gene3D" id="1.10.287.2610">
    <property type="match status" value="1"/>
</dbReference>
<feature type="repeat" description="ANK" evidence="1">
    <location>
        <begin position="745"/>
        <end position="768"/>
    </location>
</feature>
<dbReference type="OrthoDB" id="194358at2759"/>
<reference evidence="3 4" key="1">
    <citation type="submission" date="2019-05" db="EMBL/GenBank/DDBJ databases">
        <title>The compact genome of Giardia muris reveals important steps in the evolution of intestinal protozoan parasites.</title>
        <authorList>
            <person name="Xu F."/>
            <person name="Jimenez-Gonzalez A."/>
            <person name="Einarsson E."/>
            <person name="Astvaldsson A."/>
            <person name="Peirasmaki D."/>
            <person name="Eckmann L."/>
            <person name="Andersson J.O."/>
            <person name="Svard S.G."/>
            <person name="Jerlstrom-Hultqvist J."/>
        </authorList>
    </citation>
    <scope>NUCLEOTIDE SEQUENCE [LARGE SCALE GENOMIC DNA]</scope>
    <source>
        <strain evidence="3 4">Roberts-Thomson</strain>
    </source>
</reference>
<feature type="repeat" description="ANK" evidence="1">
    <location>
        <begin position="708"/>
        <end position="730"/>
    </location>
</feature>
<dbReference type="EMBL" id="VDLU01000001">
    <property type="protein sequence ID" value="TNJ30143.1"/>
    <property type="molecule type" value="Genomic_DNA"/>
</dbReference>
<name>A0A4Z1T7S4_GIAMU</name>
<dbReference type="PROSITE" id="PS50088">
    <property type="entry name" value="ANK_REPEAT"/>
    <property type="match status" value="5"/>
</dbReference>
<dbReference type="Pfam" id="PF00023">
    <property type="entry name" value="Ank"/>
    <property type="match status" value="1"/>
</dbReference>
<feature type="repeat" description="ANK" evidence="1">
    <location>
        <begin position="133"/>
        <end position="165"/>
    </location>
</feature>
<dbReference type="SUPFAM" id="SSF48403">
    <property type="entry name" value="Ankyrin repeat"/>
    <property type="match status" value="3"/>
</dbReference>
<evidence type="ECO:0000313" key="4">
    <source>
        <dbReference type="Proteomes" id="UP000315496"/>
    </source>
</evidence>
<feature type="repeat" description="ANK" evidence="1">
    <location>
        <begin position="905"/>
        <end position="928"/>
    </location>
</feature>
<dbReference type="Proteomes" id="UP000315496">
    <property type="component" value="Chromosome 1"/>
</dbReference>